<sequence>MPTQAKRRGMASRYGFTARSAANWMLIMGHKQFMTMAVPWKSRKTLTRAHVAQLRDNVQLYAGSWKV</sequence>
<dbReference type="GeneID" id="81429296"/>
<protein>
    <submittedName>
        <fullName evidence="1">Uncharacterized protein</fullName>
    </submittedName>
</protein>
<evidence type="ECO:0000313" key="1">
    <source>
        <dbReference type="EMBL" id="KAJ5156896.1"/>
    </source>
</evidence>
<dbReference type="Proteomes" id="UP001149163">
    <property type="component" value="Unassembled WGS sequence"/>
</dbReference>
<dbReference type="AlphaFoldDB" id="A0A9W9LH37"/>
<accession>A0A9W9LH37</accession>
<dbReference type="RefSeq" id="XP_056539885.1">
    <property type="nucleotide sequence ID" value="XM_056690120.1"/>
</dbReference>
<gene>
    <name evidence="1" type="ORF">N7482_007996</name>
</gene>
<evidence type="ECO:0000313" key="2">
    <source>
        <dbReference type="Proteomes" id="UP001149163"/>
    </source>
</evidence>
<organism evidence="1 2">
    <name type="scientific">Penicillium canariense</name>
    <dbReference type="NCBI Taxonomy" id="189055"/>
    <lineage>
        <taxon>Eukaryota</taxon>
        <taxon>Fungi</taxon>
        <taxon>Dikarya</taxon>
        <taxon>Ascomycota</taxon>
        <taxon>Pezizomycotina</taxon>
        <taxon>Eurotiomycetes</taxon>
        <taxon>Eurotiomycetidae</taxon>
        <taxon>Eurotiales</taxon>
        <taxon>Aspergillaceae</taxon>
        <taxon>Penicillium</taxon>
    </lineage>
</organism>
<name>A0A9W9LH37_9EURO</name>
<proteinExistence type="predicted"/>
<comment type="caution">
    <text evidence="1">The sequence shown here is derived from an EMBL/GenBank/DDBJ whole genome shotgun (WGS) entry which is preliminary data.</text>
</comment>
<keyword evidence="2" id="KW-1185">Reference proteome</keyword>
<reference evidence="1" key="2">
    <citation type="journal article" date="2023" name="IMA Fungus">
        <title>Comparative genomic study of the Penicillium genus elucidates a diverse pangenome and 15 lateral gene transfer events.</title>
        <authorList>
            <person name="Petersen C."/>
            <person name="Sorensen T."/>
            <person name="Nielsen M.R."/>
            <person name="Sondergaard T.E."/>
            <person name="Sorensen J.L."/>
            <person name="Fitzpatrick D.A."/>
            <person name="Frisvad J.C."/>
            <person name="Nielsen K.L."/>
        </authorList>
    </citation>
    <scope>NUCLEOTIDE SEQUENCE</scope>
    <source>
        <strain evidence="1">IBT 26290</strain>
    </source>
</reference>
<reference evidence="1" key="1">
    <citation type="submission" date="2022-11" db="EMBL/GenBank/DDBJ databases">
        <authorList>
            <person name="Petersen C."/>
        </authorList>
    </citation>
    <scope>NUCLEOTIDE SEQUENCE</scope>
    <source>
        <strain evidence="1">IBT 26290</strain>
    </source>
</reference>
<dbReference type="EMBL" id="JAPQKN010000006">
    <property type="protein sequence ID" value="KAJ5156896.1"/>
    <property type="molecule type" value="Genomic_DNA"/>
</dbReference>